<keyword evidence="4" id="KW-1185">Reference proteome</keyword>
<dbReference type="SUPFAM" id="SSF56300">
    <property type="entry name" value="Metallo-dependent phosphatases"/>
    <property type="match status" value="1"/>
</dbReference>
<reference evidence="3" key="1">
    <citation type="submission" date="2022-10" db="EMBL/GenBank/DDBJ databases">
        <title>Tapping the CABI collections for fungal endophytes: first genome assemblies for Collariella, Neodidymelliopsis, Ascochyta clinopodiicola, Didymella pomorum, Didymosphaeria variabile, Neocosmospora piperis and Neocucurbitaria cava.</title>
        <authorList>
            <person name="Hill R."/>
        </authorList>
    </citation>
    <scope>NUCLEOTIDE SEQUENCE</scope>
    <source>
        <strain evidence="3">IMI 356815</strain>
    </source>
</reference>
<dbReference type="PANTHER" id="PTHR32440:SF0">
    <property type="entry name" value="PHOSPHATASE DCR2-RELATED"/>
    <property type="match status" value="1"/>
</dbReference>
<dbReference type="GO" id="GO:0004721">
    <property type="term" value="F:phosphoprotein phosphatase activity"/>
    <property type="evidence" value="ECO:0007669"/>
    <property type="project" value="TreeGrafter"/>
</dbReference>
<proteinExistence type="predicted"/>
<keyword evidence="1" id="KW-0472">Membrane</keyword>
<accession>A0A9W8XSQ2</accession>
<dbReference type="RefSeq" id="XP_056075045.1">
    <property type="nucleotide sequence ID" value="XM_056211572.1"/>
</dbReference>
<dbReference type="OrthoDB" id="783096at2759"/>
<dbReference type="PANTHER" id="PTHR32440">
    <property type="entry name" value="PHOSPHATASE DCR2-RELATED-RELATED"/>
    <property type="match status" value="1"/>
</dbReference>
<keyword evidence="1" id="KW-0812">Transmembrane</keyword>
<sequence length="571" mass="63970">MPAPRRIARLPRCSHSRVLTTVQVRTSVQLGLLVVIVVLLVLFLDSRYSVLPQAVHNHLPLHHEGLVITDITIQTCSSLNPIAKCHLDQQQWHRVEKDLYLGTGWVSKAYVHIKRKKEEELTDEDKVILDVRTGKLDPAMADQSQASEKWESRPAGIWIKRSARRHASDSKKTITAVDVLFGADATESRPGWQLVPNGAVHLDTGGDDKVPHLSIRRGQPEAVTKPVPRITKDGKFKIMQISDLHLSTGVRPCRDPEPKDYNGGHCDADTRTLEFVERLLDDEKPDMVVLSGDQVNGGTAPDVPSALFKITAVLIERKIPYAAIFGNHDDEGGVLSRASQMQLYESLPYSVSEAGPTSIDGSMGVGNYYVEVLAHGANRHSALTLYFLDTHAYSKDEKKYKGYDWLKPNQIQWFKKAADSLKESHMKYTHIHLDMAFIHIPLPEYAIVENERLGQSPERVTAPRFNTHFKDALVEQGIKVVSCGHDHANDYCMLSKSQQSDPELWMCYAGGSGFGGYGGYGGFHRRIRLFEVDTNQARISTWKRLEYGDIAARLDEQIIVDSGKVLPMQSR</sequence>
<evidence type="ECO:0000259" key="2">
    <source>
        <dbReference type="Pfam" id="PF00149"/>
    </source>
</evidence>
<protein>
    <recommendedName>
        <fullName evidence="2">Calcineurin-like phosphoesterase domain-containing protein</fullName>
    </recommendedName>
</protein>
<dbReference type="CDD" id="cd07383">
    <property type="entry name" value="MPP_Dcr2"/>
    <property type="match status" value="1"/>
</dbReference>
<name>A0A9W8XSQ2_9PLEO</name>
<feature type="transmembrane region" description="Helical" evidence="1">
    <location>
        <begin position="26"/>
        <end position="44"/>
    </location>
</feature>
<dbReference type="Gene3D" id="3.60.21.10">
    <property type="match status" value="1"/>
</dbReference>
<dbReference type="InterPro" id="IPR004843">
    <property type="entry name" value="Calcineurin-like_PHP"/>
</dbReference>
<evidence type="ECO:0000313" key="4">
    <source>
        <dbReference type="Proteomes" id="UP001140513"/>
    </source>
</evidence>
<dbReference type="GO" id="GO:0005737">
    <property type="term" value="C:cytoplasm"/>
    <property type="evidence" value="ECO:0007669"/>
    <property type="project" value="TreeGrafter"/>
</dbReference>
<comment type="caution">
    <text evidence="3">The sequence shown here is derived from an EMBL/GenBank/DDBJ whole genome shotgun (WGS) entry which is preliminary data.</text>
</comment>
<dbReference type="AlphaFoldDB" id="A0A9W8XSQ2"/>
<keyword evidence="1" id="KW-1133">Transmembrane helix</keyword>
<dbReference type="EMBL" id="JAPEUX010000002">
    <property type="protein sequence ID" value="KAJ4358186.1"/>
    <property type="molecule type" value="Genomic_DNA"/>
</dbReference>
<gene>
    <name evidence="3" type="ORF">N0V89_002765</name>
</gene>
<dbReference type="Proteomes" id="UP001140513">
    <property type="component" value="Unassembled WGS sequence"/>
</dbReference>
<evidence type="ECO:0000256" key="1">
    <source>
        <dbReference type="SAM" id="Phobius"/>
    </source>
</evidence>
<organism evidence="3 4">
    <name type="scientific">Didymosphaeria variabile</name>
    <dbReference type="NCBI Taxonomy" id="1932322"/>
    <lineage>
        <taxon>Eukaryota</taxon>
        <taxon>Fungi</taxon>
        <taxon>Dikarya</taxon>
        <taxon>Ascomycota</taxon>
        <taxon>Pezizomycotina</taxon>
        <taxon>Dothideomycetes</taxon>
        <taxon>Pleosporomycetidae</taxon>
        <taxon>Pleosporales</taxon>
        <taxon>Massarineae</taxon>
        <taxon>Didymosphaeriaceae</taxon>
        <taxon>Didymosphaeria</taxon>
    </lineage>
</organism>
<dbReference type="Pfam" id="PF00149">
    <property type="entry name" value="Metallophos"/>
    <property type="match status" value="1"/>
</dbReference>
<dbReference type="InterPro" id="IPR029052">
    <property type="entry name" value="Metallo-depent_PP-like"/>
</dbReference>
<dbReference type="GeneID" id="80906295"/>
<dbReference type="FunFam" id="3.60.21.10:FF:000054">
    <property type="entry name" value="DCR2p Phosphoesterase"/>
    <property type="match status" value="1"/>
</dbReference>
<feature type="domain" description="Calcineurin-like phosphoesterase" evidence="2">
    <location>
        <begin position="236"/>
        <end position="488"/>
    </location>
</feature>
<evidence type="ECO:0000313" key="3">
    <source>
        <dbReference type="EMBL" id="KAJ4358186.1"/>
    </source>
</evidence>